<keyword evidence="1" id="KW-1133">Transmembrane helix</keyword>
<dbReference type="RefSeq" id="WP_083050003.1">
    <property type="nucleotide sequence ID" value="NZ_CAXXQO010000003.1"/>
</dbReference>
<feature type="transmembrane region" description="Helical" evidence="1">
    <location>
        <begin position="100"/>
        <end position="121"/>
    </location>
</feature>
<protein>
    <submittedName>
        <fullName evidence="2">Uncharacterized protein</fullName>
    </submittedName>
</protein>
<organism evidence="2 3">
    <name type="scientific">Marispirochaeta aestuarii</name>
    <dbReference type="NCBI Taxonomy" id="1963862"/>
    <lineage>
        <taxon>Bacteria</taxon>
        <taxon>Pseudomonadati</taxon>
        <taxon>Spirochaetota</taxon>
        <taxon>Spirochaetia</taxon>
        <taxon>Spirochaetales</taxon>
        <taxon>Spirochaetaceae</taxon>
        <taxon>Marispirochaeta</taxon>
    </lineage>
</organism>
<keyword evidence="1" id="KW-0812">Transmembrane</keyword>
<gene>
    <name evidence="2" type="ORF">B4O97_08495</name>
</gene>
<evidence type="ECO:0000313" key="3">
    <source>
        <dbReference type="Proteomes" id="UP000192343"/>
    </source>
</evidence>
<dbReference type="AlphaFoldDB" id="A0A1Y1RYN0"/>
<dbReference type="EMBL" id="MWQY01000008">
    <property type="protein sequence ID" value="ORC35673.1"/>
    <property type="molecule type" value="Genomic_DNA"/>
</dbReference>
<proteinExistence type="predicted"/>
<feature type="transmembrane region" description="Helical" evidence="1">
    <location>
        <begin position="39"/>
        <end position="62"/>
    </location>
</feature>
<keyword evidence="3" id="KW-1185">Reference proteome</keyword>
<evidence type="ECO:0000256" key="1">
    <source>
        <dbReference type="SAM" id="Phobius"/>
    </source>
</evidence>
<evidence type="ECO:0000313" key="2">
    <source>
        <dbReference type="EMBL" id="ORC35673.1"/>
    </source>
</evidence>
<feature type="transmembrane region" description="Helical" evidence="1">
    <location>
        <begin position="6"/>
        <end position="27"/>
    </location>
</feature>
<dbReference type="Proteomes" id="UP000192343">
    <property type="component" value="Unassembled WGS sequence"/>
</dbReference>
<keyword evidence="1" id="KW-0472">Membrane</keyword>
<sequence length="126" mass="13671">MKVYGFFWIKALVSAVFAVLMIFLPTLSPSWFGIEVSRYGSLMVQMAGALFAGIALICLFSSNSESSLAVRNTMFALAIADTLGLIVSLMGYLNGLMNSLGILVIVLWAFFAVAAWIYWVVGGRTV</sequence>
<dbReference type="STRING" id="1963862.B4O97_08495"/>
<accession>A0A1Y1RYN0</accession>
<name>A0A1Y1RYN0_9SPIO</name>
<feature type="transmembrane region" description="Helical" evidence="1">
    <location>
        <begin position="74"/>
        <end position="93"/>
    </location>
</feature>
<reference evidence="2 3" key="1">
    <citation type="submission" date="2017-03" db="EMBL/GenBank/DDBJ databases">
        <title>Draft Genome sequence of Marispirochaeta sp. strain JC444.</title>
        <authorList>
            <person name="Shivani Y."/>
            <person name="Subhash Y."/>
            <person name="Sasikala C."/>
            <person name="Ramana C."/>
        </authorList>
    </citation>
    <scope>NUCLEOTIDE SEQUENCE [LARGE SCALE GENOMIC DNA]</scope>
    <source>
        <strain evidence="2 3">JC444</strain>
    </source>
</reference>
<comment type="caution">
    <text evidence="2">The sequence shown here is derived from an EMBL/GenBank/DDBJ whole genome shotgun (WGS) entry which is preliminary data.</text>
</comment>